<dbReference type="RefSeq" id="WP_072708536.1">
    <property type="nucleotide sequence ID" value="NZ_FMJB01000064.1"/>
</dbReference>
<dbReference type="EMBL" id="FMJB01000064">
    <property type="protein sequence ID" value="SCM69200.1"/>
    <property type="molecule type" value="Genomic_DNA"/>
</dbReference>
<sequence>MFRYTLPLLLVLAACATPREKCLSDASEDLRILDGLIAEQRVVVNRGFRMDQTLESRSRVQFCAGTGGNVSIRLCNGRNLRTVERPVAVDIPTEQRKLDQLLSRRDALVSQTAQAQAFCPPA</sequence>
<accession>A0A1M4N2T0</accession>
<name>A0A1M4N2T0_9RHOB</name>
<evidence type="ECO:0000313" key="1">
    <source>
        <dbReference type="EMBL" id="SCM69200.1"/>
    </source>
</evidence>
<dbReference type="AlphaFoldDB" id="A0A1M4N2T0"/>
<keyword evidence="2" id="KW-1185">Reference proteome</keyword>
<evidence type="ECO:0000313" key="2">
    <source>
        <dbReference type="Proteomes" id="UP000184085"/>
    </source>
</evidence>
<protein>
    <submittedName>
        <fullName evidence="1">Uncharacterized protein</fullName>
    </submittedName>
</protein>
<gene>
    <name evidence="1" type="ORF">KARMA_3434</name>
</gene>
<organism evidence="1 2">
    <name type="scientific">Donghicola eburneus</name>
    <dbReference type="NCBI Taxonomy" id="393278"/>
    <lineage>
        <taxon>Bacteria</taxon>
        <taxon>Pseudomonadati</taxon>
        <taxon>Pseudomonadota</taxon>
        <taxon>Alphaproteobacteria</taxon>
        <taxon>Rhodobacterales</taxon>
        <taxon>Roseobacteraceae</taxon>
        <taxon>Donghicola</taxon>
    </lineage>
</organism>
<proteinExistence type="predicted"/>
<reference evidence="2" key="1">
    <citation type="submission" date="2016-09" db="EMBL/GenBank/DDBJ databases">
        <authorList>
            <person name="Wibberg D."/>
        </authorList>
    </citation>
    <scope>NUCLEOTIDE SEQUENCE [LARGE SCALE GENOMIC DNA]</scope>
</reference>
<dbReference type="Proteomes" id="UP000184085">
    <property type="component" value="Unassembled WGS sequence"/>
</dbReference>
<dbReference type="PROSITE" id="PS51257">
    <property type="entry name" value="PROKAR_LIPOPROTEIN"/>
    <property type="match status" value="1"/>
</dbReference>